<keyword evidence="2" id="KW-0963">Cytoplasm</keyword>
<sequence>MVSKFLEETIGMVEIPELHLESGRVLKKVRQAYAVYGSLDARQVVLVCHALTGSHHVAGPDVPGLPEAWWDPLVGPGKAIDTERFCVLCFNVLGSPYGSTSPLSPCDDDGRPYGMRFPVFSVRDMVKAQHEALKIIGIEKLECVIGGSLGGMQALEWAVMFPEVVKRSVVIAAPAFTYPQAIAFNEVQRQAIMADPQWRGGDYYDSAPPERGLAIARMLAMITYRSEETFVKRYMRELAFGAPWDWDGKFKIETYIHHHGEKLVQRFDANCYLYLTRAMDLHDIGEGRGGVKKALSMIGGQLLAVGISSDLLFPNWQVEGIVSEAREAGVEAFYDEIESDNGHDAFLIDLDQLDDILRGFWKRTMLY</sequence>
<comment type="catalytic activity">
    <reaction evidence="2">
        <text>L-homoserine + acetyl-CoA = O-acetyl-L-homoserine + CoA</text>
        <dbReference type="Rhea" id="RHEA:13701"/>
        <dbReference type="ChEBI" id="CHEBI:57287"/>
        <dbReference type="ChEBI" id="CHEBI:57288"/>
        <dbReference type="ChEBI" id="CHEBI:57476"/>
        <dbReference type="ChEBI" id="CHEBI:57716"/>
        <dbReference type="EC" id="2.3.1.31"/>
    </reaction>
</comment>
<feature type="binding site" evidence="2">
    <location>
        <position position="344"/>
    </location>
    <ligand>
        <name>substrate</name>
    </ligand>
</feature>
<keyword evidence="2" id="KW-0028">Amino-acid biosynthesis</keyword>
<accession>A0A0T5XB31</accession>
<dbReference type="STRING" id="592015.HMPREF1705_02798"/>
<evidence type="ECO:0000256" key="1">
    <source>
        <dbReference type="ARBA" id="ARBA00022679"/>
    </source>
</evidence>
<dbReference type="EC" id="2.3.1.31" evidence="2"/>
<dbReference type="eggNOG" id="COG2021">
    <property type="taxonomic scope" value="Bacteria"/>
</dbReference>
<dbReference type="InterPro" id="IPR029058">
    <property type="entry name" value="AB_hydrolase_fold"/>
</dbReference>
<dbReference type="GO" id="GO:0004414">
    <property type="term" value="F:homoserine O-acetyltransferase activity"/>
    <property type="evidence" value="ECO:0007669"/>
    <property type="project" value="UniProtKB-UniRule"/>
</dbReference>
<feature type="active site" description="Nucleophile" evidence="2 3">
    <location>
        <position position="148"/>
    </location>
</feature>
<comment type="pathway">
    <text evidence="2">Amino-acid biosynthesis; L-methionine biosynthesis via de novo pathway; O-acetyl-L-homoserine from L-homoserine: step 1/1.</text>
</comment>
<keyword evidence="1 2" id="KW-0808">Transferase</keyword>
<name>A0A0T5XB31_9BACT</name>
<reference evidence="6" key="1">
    <citation type="submission" date="2012-09" db="EMBL/GenBank/DDBJ databases">
        <authorList>
            <person name="Weinstock G."/>
            <person name="Sodergren E."/>
            <person name="Clifton S."/>
            <person name="Fulton L."/>
            <person name="Fulton B."/>
            <person name="Courtney L."/>
            <person name="Fronick C."/>
            <person name="Harrison M."/>
            <person name="Strong C."/>
            <person name="Farmer C."/>
            <person name="Delehaunty K."/>
            <person name="Markovic C."/>
            <person name="Hall O."/>
            <person name="Minx P."/>
            <person name="Tomlinson C."/>
            <person name="Mitreva M."/>
            <person name="Nelson J."/>
            <person name="Hou S."/>
            <person name="Wollam A."/>
            <person name="Pepin K.H."/>
            <person name="Johnson M."/>
            <person name="Bhonagiri V."/>
            <person name="Nash W.E."/>
            <person name="Suruliraj S."/>
            <person name="Warren W."/>
            <person name="Chinwalla A."/>
            <person name="Mardis E.R."/>
            <person name="Wilson R.K."/>
        </authorList>
    </citation>
    <scope>NUCLEOTIDE SEQUENCE [LARGE SCALE GENOMIC DNA]</scope>
    <source>
        <strain evidence="6">OS1</strain>
    </source>
</reference>
<dbReference type="GO" id="GO:0005737">
    <property type="term" value="C:cytoplasm"/>
    <property type="evidence" value="ECO:0007669"/>
    <property type="project" value="UniProtKB-SubCell"/>
</dbReference>
<evidence type="ECO:0000313" key="6">
    <source>
        <dbReference type="Proteomes" id="UP000005273"/>
    </source>
</evidence>
<comment type="subcellular location">
    <subcellularLocation>
        <location evidence="2">Cytoplasm</location>
    </subcellularLocation>
</comment>
<dbReference type="Proteomes" id="UP000005273">
    <property type="component" value="Unassembled WGS sequence"/>
</dbReference>
<feature type="domain" description="AB hydrolase-1" evidence="4">
    <location>
        <begin position="44"/>
        <end position="347"/>
    </location>
</feature>
<comment type="caution">
    <text evidence="5">The sequence shown here is derived from an EMBL/GenBank/DDBJ whole genome shotgun (WGS) entry which is preliminary data.</text>
</comment>
<dbReference type="PANTHER" id="PTHR32268:SF11">
    <property type="entry name" value="HOMOSERINE O-ACETYLTRANSFERASE"/>
    <property type="match status" value="1"/>
</dbReference>
<dbReference type="PIRSF" id="PIRSF000443">
    <property type="entry name" value="Homoser_Ac_trans"/>
    <property type="match status" value="1"/>
</dbReference>
<dbReference type="SUPFAM" id="SSF53474">
    <property type="entry name" value="alpha/beta-Hydrolases"/>
    <property type="match status" value="1"/>
</dbReference>
<dbReference type="Gene3D" id="3.40.50.1820">
    <property type="entry name" value="alpha/beta hydrolase"/>
    <property type="match status" value="1"/>
</dbReference>
<dbReference type="UniPathway" id="UPA00051">
    <property type="reaction ID" value="UER00074"/>
</dbReference>
<dbReference type="AlphaFoldDB" id="A0A0T5XB31"/>
<dbReference type="PANTHER" id="PTHR32268">
    <property type="entry name" value="HOMOSERINE O-ACETYLTRANSFERASE"/>
    <property type="match status" value="1"/>
</dbReference>
<dbReference type="InterPro" id="IPR008220">
    <property type="entry name" value="HAT_MetX-like"/>
</dbReference>
<comment type="similarity">
    <text evidence="2">Belongs to the AB hydrolase superfamily. MetX family.</text>
</comment>
<keyword evidence="2" id="KW-0012">Acyltransferase</keyword>
<dbReference type="Pfam" id="PF00561">
    <property type="entry name" value="Abhydrolase_1"/>
    <property type="match status" value="1"/>
</dbReference>
<dbReference type="InterPro" id="IPR000073">
    <property type="entry name" value="AB_hydrolase_1"/>
</dbReference>
<proteinExistence type="inferred from homology"/>
<keyword evidence="2" id="KW-0486">Methionine biosynthesis</keyword>
<protein>
    <recommendedName>
        <fullName evidence="2">Homoserine O-acetyltransferase</fullName>
        <shortName evidence="2">HAT</shortName>
        <ecNumber evidence="2">2.3.1.31</ecNumber>
    </recommendedName>
    <alternativeName>
        <fullName evidence="2">Homoserine transacetylase</fullName>
        <shortName evidence="2">HTA</shortName>
    </alternativeName>
</protein>
<keyword evidence="6" id="KW-1185">Reference proteome</keyword>
<feature type="active site" evidence="2 3">
    <location>
        <position position="310"/>
    </location>
</feature>
<dbReference type="NCBIfam" id="TIGR01392">
    <property type="entry name" value="homoserO_Ac_trn"/>
    <property type="match status" value="1"/>
</dbReference>
<dbReference type="HAMAP" id="MF_00296">
    <property type="entry name" value="MetX_acyltransf"/>
    <property type="match status" value="1"/>
</dbReference>
<dbReference type="NCBIfam" id="NF001209">
    <property type="entry name" value="PRK00175.1"/>
    <property type="match status" value="1"/>
</dbReference>
<dbReference type="RefSeq" id="WP_009201730.1">
    <property type="nucleotide sequence ID" value="NZ_ACJX03000001.1"/>
</dbReference>
<gene>
    <name evidence="2" type="primary">metXA</name>
    <name evidence="5" type="ORF">HMPREF1705_02798</name>
</gene>
<evidence type="ECO:0000256" key="2">
    <source>
        <dbReference type="HAMAP-Rule" id="MF_00296"/>
    </source>
</evidence>
<feature type="binding site" evidence="2">
    <location>
        <position position="217"/>
    </location>
    <ligand>
        <name>substrate</name>
    </ligand>
</feature>
<evidence type="ECO:0000256" key="3">
    <source>
        <dbReference type="PIRSR" id="PIRSR000443-1"/>
    </source>
</evidence>
<evidence type="ECO:0000259" key="4">
    <source>
        <dbReference type="Pfam" id="PF00561"/>
    </source>
</evidence>
<comment type="function">
    <text evidence="2">Transfers an acetyl group from acetyl-CoA to L-homoserine, forming acetyl-L-homoserine.</text>
</comment>
<dbReference type="GO" id="GO:0009092">
    <property type="term" value="P:homoserine metabolic process"/>
    <property type="evidence" value="ECO:0007669"/>
    <property type="project" value="TreeGrafter"/>
</dbReference>
<comment type="caution">
    <text evidence="2">Lacks conserved residue(s) required for the propagation of feature annotation.</text>
</comment>
<evidence type="ECO:0000313" key="5">
    <source>
        <dbReference type="EMBL" id="KRT35565.1"/>
    </source>
</evidence>
<organism evidence="5 6">
    <name type="scientific">Acetomicrobium hydrogeniformans ATCC BAA-1850</name>
    <dbReference type="NCBI Taxonomy" id="592015"/>
    <lineage>
        <taxon>Bacteria</taxon>
        <taxon>Thermotogati</taxon>
        <taxon>Synergistota</taxon>
        <taxon>Synergistia</taxon>
        <taxon>Synergistales</taxon>
        <taxon>Acetomicrobiaceae</taxon>
        <taxon>Acetomicrobium</taxon>
    </lineage>
</organism>
<feature type="active site" evidence="2 3">
    <location>
        <position position="343"/>
    </location>
</feature>
<dbReference type="GO" id="GO:0009086">
    <property type="term" value="P:methionine biosynthetic process"/>
    <property type="evidence" value="ECO:0007669"/>
    <property type="project" value="UniProtKB-UniRule"/>
</dbReference>
<dbReference type="EMBL" id="ACJX03000001">
    <property type="protein sequence ID" value="KRT35565.1"/>
    <property type="molecule type" value="Genomic_DNA"/>
</dbReference>
<comment type="subunit">
    <text evidence="2">Homodimer.</text>
</comment>